<feature type="domain" description="HTH cro/C1-type" evidence="6">
    <location>
        <begin position="130"/>
        <end position="153"/>
    </location>
</feature>
<dbReference type="InterPro" id="IPR001387">
    <property type="entry name" value="Cro/C1-type_HTH"/>
</dbReference>
<feature type="domain" description="HTH lacI-type" evidence="5">
    <location>
        <begin position="130"/>
        <end position="184"/>
    </location>
</feature>
<dbReference type="InterPro" id="IPR010982">
    <property type="entry name" value="Lambda_DNA-bd_dom_sf"/>
</dbReference>
<dbReference type="EMBL" id="RBAL01000003">
    <property type="protein sequence ID" value="RKN44848.1"/>
    <property type="molecule type" value="Genomic_DNA"/>
</dbReference>
<comment type="caution">
    <text evidence="7">The sequence shown here is derived from an EMBL/GenBank/DDBJ whole genome shotgun (WGS) entry which is preliminary data.</text>
</comment>
<feature type="compositionally biased region" description="Low complexity" evidence="4">
    <location>
        <begin position="53"/>
        <end position="65"/>
    </location>
</feature>
<dbReference type="SUPFAM" id="SSF47413">
    <property type="entry name" value="lambda repressor-like DNA-binding domains"/>
    <property type="match status" value="1"/>
</dbReference>
<keyword evidence="2" id="KW-0238">DNA-binding</keyword>
<keyword evidence="8" id="KW-1185">Reference proteome</keyword>
<protein>
    <submittedName>
        <fullName evidence="7">LacI family transcriptional regulator</fullName>
    </submittedName>
</protein>
<evidence type="ECO:0000259" key="5">
    <source>
        <dbReference type="PROSITE" id="PS50932"/>
    </source>
</evidence>
<organism evidence="7 8">
    <name type="scientific">Streptomyces hoynatensis</name>
    <dbReference type="NCBI Taxonomy" id="1141874"/>
    <lineage>
        <taxon>Bacteria</taxon>
        <taxon>Bacillati</taxon>
        <taxon>Actinomycetota</taxon>
        <taxon>Actinomycetes</taxon>
        <taxon>Kitasatosporales</taxon>
        <taxon>Streptomycetaceae</taxon>
        <taxon>Streptomyces</taxon>
    </lineage>
</organism>
<feature type="compositionally biased region" description="Low complexity" evidence="4">
    <location>
        <begin position="24"/>
        <end position="45"/>
    </location>
</feature>
<dbReference type="Gene3D" id="3.40.50.2300">
    <property type="match status" value="2"/>
</dbReference>
<dbReference type="PROSITE" id="PS50943">
    <property type="entry name" value="HTH_CROC1"/>
    <property type="match status" value="1"/>
</dbReference>
<evidence type="ECO:0000313" key="8">
    <source>
        <dbReference type="Proteomes" id="UP000272474"/>
    </source>
</evidence>
<name>A0A3A9Z9C2_9ACTN</name>
<dbReference type="PANTHER" id="PTHR30146:SF153">
    <property type="entry name" value="LACTOSE OPERON REPRESSOR"/>
    <property type="match status" value="1"/>
</dbReference>
<evidence type="ECO:0000313" key="7">
    <source>
        <dbReference type="EMBL" id="RKN44848.1"/>
    </source>
</evidence>
<dbReference type="Pfam" id="PF13377">
    <property type="entry name" value="Peripla_BP_3"/>
    <property type="match status" value="1"/>
</dbReference>
<feature type="compositionally biased region" description="Basic residues" evidence="4">
    <location>
        <begin position="1"/>
        <end position="12"/>
    </location>
</feature>
<evidence type="ECO:0000259" key="6">
    <source>
        <dbReference type="PROSITE" id="PS50943"/>
    </source>
</evidence>
<dbReference type="SMART" id="SM00354">
    <property type="entry name" value="HTH_LACI"/>
    <property type="match status" value="1"/>
</dbReference>
<dbReference type="CDD" id="cd01392">
    <property type="entry name" value="HTH_LacI"/>
    <property type="match status" value="1"/>
</dbReference>
<dbReference type="SUPFAM" id="SSF53822">
    <property type="entry name" value="Periplasmic binding protein-like I"/>
    <property type="match status" value="1"/>
</dbReference>
<proteinExistence type="predicted"/>
<keyword evidence="3" id="KW-0804">Transcription</keyword>
<dbReference type="GO" id="GO:0003700">
    <property type="term" value="F:DNA-binding transcription factor activity"/>
    <property type="evidence" value="ECO:0007669"/>
    <property type="project" value="TreeGrafter"/>
</dbReference>
<dbReference type="Gene3D" id="1.10.260.40">
    <property type="entry name" value="lambda repressor-like DNA-binding domains"/>
    <property type="match status" value="1"/>
</dbReference>
<dbReference type="InterPro" id="IPR000843">
    <property type="entry name" value="HTH_LacI"/>
</dbReference>
<accession>A0A3A9Z9C2</accession>
<dbReference type="PROSITE" id="PS50932">
    <property type="entry name" value="HTH_LACI_2"/>
    <property type="match status" value="1"/>
</dbReference>
<dbReference type="Pfam" id="PF00356">
    <property type="entry name" value="LacI"/>
    <property type="match status" value="1"/>
</dbReference>
<dbReference type="InterPro" id="IPR046335">
    <property type="entry name" value="LacI/GalR-like_sensor"/>
</dbReference>
<reference evidence="7 8" key="1">
    <citation type="journal article" date="2014" name="Int. J. Syst. Evol. Microbiol.">
        <title>Streptomyces hoynatensis sp. nov., isolated from deep marine sediment.</title>
        <authorList>
            <person name="Veyisoglu A."/>
            <person name="Sahin N."/>
        </authorList>
    </citation>
    <scope>NUCLEOTIDE SEQUENCE [LARGE SCALE GENOMIC DNA]</scope>
    <source>
        <strain evidence="7 8">KCTC 29097</strain>
    </source>
</reference>
<gene>
    <name evidence="7" type="ORF">D7294_06945</name>
</gene>
<sequence>MVFRRRERHQQRHPAVAHPEKPYAAAAASVTPTTTRPATHGTPFRSQPPPRASAPTRTRPTTRPVNRPPLQPRNKLVCGPSPASPPAPRAGPRAGGWALDRSVDRAYRAPEIRNSDRYLERGSGLVRSRLTVAQLADLAGVSPATVSKVINGRLDVGPQTRARVEEVIARHGYRRRAAAAGPTMPLEVLFHELAGPYPVEMLNGVQRVARRHRLAVVLSELQGGHVPADGWVEDALARRPTGVIAVFSGLTGEQATRLRARGIPLVAVDPVGECAPGEPVVGADNRSGGLEATRHLLALGHRRIAVITGTPGTQSSRARVAGYLEALAGAGVAADPRLIRVGHFQVEDGARHTRELLRLPEPPTAVFACNDGEALGVYLAAAEAGVRVPEELSVVGFDDVFPSQWTVPPLTTVRQPLAEMAATAASMVVALARGQELERSQVALATRLVVRASTAPPPR</sequence>
<dbReference type="Proteomes" id="UP000272474">
    <property type="component" value="Unassembled WGS sequence"/>
</dbReference>
<evidence type="ECO:0000256" key="4">
    <source>
        <dbReference type="SAM" id="MobiDB-lite"/>
    </source>
</evidence>
<dbReference type="OrthoDB" id="128688at2"/>
<dbReference type="GO" id="GO:0000976">
    <property type="term" value="F:transcription cis-regulatory region binding"/>
    <property type="evidence" value="ECO:0007669"/>
    <property type="project" value="TreeGrafter"/>
</dbReference>
<keyword evidence="1" id="KW-0805">Transcription regulation</keyword>
<dbReference type="InterPro" id="IPR028082">
    <property type="entry name" value="Peripla_BP_I"/>
</dbReference>
<dbReference type="AlphaFoldDB" id="A0A3A9Z9C2"/>
<feature type="region of interest" description="Disordered" evidence="4">
    <location>
        <begin position="1"/>
        <end position="97"/>
    </location>
</feature>
<evidence type="ECO:0000256" key="3">
    <source>
        <dbReference type="ARBA" id="ARBA00023163"/>
    </source>
</evidence>
<evidence type="ECO:0000256" key="1">
    <source>
        <dbReference type="ARBA" id="ARBA00023015"/>
    </source>
</evidence>
<dbReference type="PANTHER" id="PTHR30146">
    <property type="entry name" value="LACI-RELATED TRANSCRIPTIONAL REPRESSOR"/>
    <property type="match status" value="1"/>
</dbReference>
<evidence type="ECO:0000256" key="2">
    <source>
        <dbReference type="ARBA" id="ARBA00023125"/>
    </source>
</evidence>